<organism evidence="1 2">
    <name type="scientific">Seohaeicola nanhaiensis</name>
    <dbReference type="NCBI Taxonomy" id="1387282"/>
    <lineage>
        <taxon>Bacteria</taxon>
        <taxon>Pseudomonadati</taxon>
        <taxon>Pseudomonadota</taxon>
        <taxon>Alphaproteobacteria</taxon>
        <taxon>Rhodobacterales</taxon>
        <taxon>Roseobacteraceae</taxon>
        <taxon>Seohaeicola</taxon>
    </lineage>
</organism>
<reference evidence="2" key="1">
    <citation type="journal article" date="2019" name="Int. J. Syst. Evol. Microbiol.">
        <title>The Global Catalogue of Microorganisms (GCM) 10K type strain sequencing project: providing services to taxonomists for standard genome sequencing and annotation.</title>
        <authorList>
            <consortium name="The Broad Institute Genomics Platform"/>
            <consortium name="The Broad Institute Genome Sequencing Center for Infectious Disease"/>
            <person name="Wu L."/>
            <person name="Ma J."/>
        </authorList>
    </citation>
    <scope>NUCLEOTIDE SEQUENCE [LARGE SCALE GENOMIC DNA]</scope>
    <source>
        <strain evidence="2">CGMCC 4.7283</strain>
    </source>
</reference>
<comment type="caution">
    <text evidence="1">The sequence shown here is derived from an EMBL/GenBank/DDBJ whole genome shotgun (WGS) entry which is preliminary data.</text>
</comment>
<dbReference type="PANTHER" id="PTHR36529:SF1">
    <property type="entry name" value="GLYCOSYLTRANSFERASE"/>
    <property type="match status" value="1"/>
</dbReference>
<dbReference type="Gene3D" id="3.90.550.10">
    <property type="entry name" value="Spore Coat Polysaccharide Biosynthesis Protein SpsA, Chain A"/>
    <property type="match status" value="1"/>
</dbReference>
<gene>
    <name evidence="1" type="ORF">ACFO5X_05605</name>
</gene>
<keyword evidence="2" id="KW-1185">Reference proteome</keyword>
<evidence type="ECO:0000313" key="1">
    <source>
        <dbReference type="EMBL" id="MFC4668023.1"/>
    </source>
</evidence>
<dbReference type="Proteomes" id="UP001595973">
    <property type="component" value="Unassembled WGS sequence"/>
</dbReference>
<proteinExistence type="predicted"/>
<dbReference type="PANTHER" id="PTHR36529">
    <property type="entry name" value="SLL1095 PROTEIN"/>
    <property type="match status" value="1"/>
</dbReference>
<dbReference type="NCBIfam" id="TIGR04282">
    <property type="entry name" value="glyco_like_cofC"/>
    <property type="match status" value="1"/>
</dbReference>
<sequence>MVKEPRAGRVKTRLGRDIGMASAAAWFRSESAALLRRVRDPRWRVVLAVSPDMQALHRQIWPADLPRIPQGPGDLGRRMARAMGQFRGPVCLIGADIPQLSRGHIARAFAALRGHDAVFGPATDGGFWLVGLRRGGLARPRMFEGVRWSTPDTLTESRAALGHLRICLADRLSDVDTAEDLRALRKRDFCR</sequence>
<dbReference type="SUPFAM" id="SSF53448">
    <property type="entry name" value="Nucleotide-diphospho-sugar transferases"/>
    <property type="match status" value="1"/>
</dbReference>
<dbReference type="EMBL" id="JBHSGI010000002">
    <property type="protein sequence ID" value="MFC4668023.1"/>
    <property type="molecule type" value="Genomic_DNA"/>
</dbReference>
<dbReference type="InterPro" id="IPR018641">
    <property type="entry name" value="Trfase_1_rSAM/seldom-assoc"/>
</dbReference>
<protein>
    <submittedName>
        <fullName evidence="1">TIGR04282 family arsenosugar biosynthesis glycosyltransferase</fullName>
    </submittedName>
</protein>
<accession>A0ABV9KDG2</accession>
<evidence type="ECO:0000313" key="2">
    <source>
        <dbReference type="Proteomes" id="UP001595973"/>
    </source>
</evidence>
<name>A0ABV9KDG2_9RHOB</name>
<dbReference type="RefSeq" id="WP_380716379.1">
    <property type="nucleotide sequence ID" value="NZ_JBHSGI010000002.1"/>
</dbReference>
<dbReference type="InterPro" id="IPR029044">
    <property type="entry name" value="Nucleotide-diphossugar_trans"/>
</dbReference>
<dbReference type="Pfam" id="PF09837">
    <property type="entry name" value="DUF2064"/>
    <property type="match status" value="1"/>
</dbReference>